<proteinExistence type="predicted"/>
<dbReference type="EMBL" id="ML738623">
    <property type="protein sequence ID" value="KAE8162926.1"/>
    <property type="molecule type" value="Genomic_DNA"/>
</dbReference>
<reference evidence="2 3" key="1">
    <citation type="submission" date="2019-04" db="EMBL/GenBank/DDBJ databases">
        <title>Friends and foes A comparative genomics study of 23 Aspergillus species from section Flavi.</title>
        <authorList>
            <consortium name="DOE Joint Genome Institute"/>
            <person name="Kjaerbolling I."/>
            <person name="Vesth T."/>
            <person name="Frisvad J.C."/>
            <person name="Nybo J.L."/>
            <person name="Theobald S."/>
            <person name="Kildgaard S."/>
            <person name="Isbrandt T."/>
            <person name="Kuo A."/>
            <person name="Sato A."/>
            <person name="Lyhne E.K."/>
            <person name="Kogle M.E."/>
            <person name="Wiebenga A."/>
            <person name="Kun R.S."/>
            <person name="Lubbers R.J."/>
            <person name="Makela M.R."/>
            <person name="Barry K."/>
            <person name="Chovatia M."/>
            <person name="Clum A."/>
            <person name="Daum C."/>
            <person name="Haridas S."/>
            <person name="He G."/>
            <person name="LaButti K."/>
            <person name="Lipzen A."/>
            <person name="Mondo S."/>
            <person name="Riley R."/>
            <person name="Salamov A."/>
            <person name="Simmons B.A."/>
            <person name="Magnuson J.K."/>
            <person name="Henrissat B."/>
            <person name="Mortensen U.H."/>
            <person name="Larsen T.O."/>
            <person name="Devries R.P."/>
            <person name="Grigoriev I.V."/>
            <person name="Machida M."/>
            <person name="Baker S.E."/>
            <person name="Andersen M.R."/>
        </authorList>
    </citation>
    <scope>NUCLEOTIDE SEQUENCE [LARGE SCALE GENOMIC DNA]</scope>
    <source>
        <strain evidence="2 3">CBS 117626</strain>
    </source>
</reference>
<dbReference type="Gene3D" id="1.20.5.170">
    <property type="match status" value="1"/>
</dbReference>
<protein>
    <recommendedName>
        <fullName evidence="4">BZIP domain-containing protein</fullName>
    </recommendedName>
</protein>
<evidence type="ECO:0000256" key="1">
    <source>
        <dbReference type="SAM" id="Coils"/>
    </source>
</evidence>
<sequence length="128" mass="14929">MRQAQRKYRFRKEATISLLRRRNSELEKALTTLKSTTELLQAQITSFQTIEGGFTVVEQLQDTTAQLLADIEKAREEPTSRLEQTSDILRNYRIHSPMWQPSTEGHYSPRFIPALGYEMMGHQWMDAP</sequence>
<dbReference type="InterPro" id="IPR046347">
    <property type="entry name" value="bZIP_sf"/>
</dbReference>
<dbReference type="Proteomes" id="UP000326950">
    <property type="component" value="Unassembled WGS sequence"/>
</dbReference>
<dbReference type="AlphaFoldDB" id="A0A5N6UW70"/>
<feature type="coiled-coil region" evidence="1">
    <location>
        <begin position="16"/>
        <end position="77"/>
    </location>
</feature>
<evidence type="ECO:0008006" key="4">
    <source>
        <dbReference type="Google" id="ProtNLM"/>
    </source>
</evidence>
<dbReference type="OrthoDB" id="4486874at2759"/>
<evidence type="ECO:0000313" key="2">
    <source>
        <dbReference type="EMBL" id="KAE8162926.1"/>
    </source>
</evidence>
<gene>
    <name evidence="2" type="ORF">BDV40DRAFT_264272</name>
</gene>
<name>A0A5N6UW70_ASPTM</name>
<keyword evidence="3" id="KW-1185">Reference proteome</keyword>
<evidence type="ECO:0000313" key="3">
    <source>
        <dbReference type="Proteomes" id="UP000326950"/>
    </source>
</evidence>
<dbReference type="GO" id="GO:0003700">
    <property type="term" value="F:DNA-binding transcription factor activity"/>
    <property type="evidence" value="ECO:0007669"/>
    <property type="project" value="InterPro"/>
</dbReference>
<dbReference type="SUPFAM" id="SSF57959">
    <property type="entry name" value="Leucine zipper domain"/>
    <property type="match status" value="1"/>
</dbReference>
<accession>A0A5N6UW70</accession>
<organism evidence="2 3">
    <name type="scientific">Aspergillus tamarii</name>
    <dbReference type="NCBI Taxonomy" id="41984"/>
    <lineage>
        <taxon>Eukaryota</taxon>
        <taxon>Fungi</taxon>
        <taxon>Dikarya</taxon>
        <taxon>Ascomycota</taxon>
        <taxon>Pezizomycotina</taxon>
        <taxon>Eurotiomycetes</taxon>
        <taxon>Eurotiomycetidae</taxon>
        <taxon>Eurotiales</taxon>
        <taxon>Aspergillaceae</taxon>
        <taxon>Aspergillus</taxon>
        <taxon>Aspergillus subgen. Circumdati</taxon>
    </lineage>
</organism>
<keyword evidence="1" id="KW-0175">Coiled coil</keyword>